<keyword evidence="1" id="KW-0732">Signal</keyword>
<dbReference type="Proteomes" id="UP000315364">
    <property type="component" value="Chromosome"/>
</dbReference>
<evidence type="ECO:0000256" key="1">
    <source>
        <dbReference type="SAM" id="SignalP"/>
    </source>
</evidence>
<proteinExistence type="predicted"/>
<feature type="signal peptide" evidence="1">
    <location>
        <begin position="1"/>
        <end position="27"/>
    </location>
</feature>
<evidence type="ECO:0000259" key="2">
    <source>
        <dbReference type="Pfam" id="PF09084"/>
    </source>
</evidence>
<sequence length="320" mass="34225">MRISGNWTKVSAVAMAAALLGAAPAVAADAVFGFSGWSVGYLPTAVAIDRLTEMGYDIEVAELGGNSNQLQAAATGAVQITAIAQVMDAIDQGLDSRFFMEANTNEFLLVSKAELPDCQSLDGKAVGIQSTGSFVGQLAIQWLAQACPTANANLTVIEGSDNRLAALLANQLDSSVVDLQDWTLLQRAKPGEFTVTGDFTKMMPIMRAAFAAQQSFIAENPQLIEDWIRVHLDVYRESYQNPDLLVEKGLELLGEIDAEALPAIVEAFLAAQVWPVNGGLTDQGVMDTINFFNNDGEPFENIKAPADVVDRALLDKVLAE</sequence>
<keyword evidence="4" id="KW-1185">Reference proteome</keyword>
<dbReference type="Pfam" id="PF09084">
    <property type="entry name" value="NMT1"/>
    <property type="match status" value="1"/>
</dbReference>
<dbReference type="OrthoDB" id="7331522at2"/>
<dbReference type="SUPFAM" id="SSF53850">
    <property type="entry name" value="Periplasmic binding protein-like II"/>
    <property type="match status" value="1"/>
</dbReference>
<accession>A0A5B8LVC0</accession>
<feature type="domain" description="SsuA/THI5-like" evidence="2">
    <location>
        <begin position="53"/>
        <end position="243"/>
    </location>
</feature>
<gene>
    <name evidence="3" type="ORF">FPZ08_11725</name>
</gene>
<reference evidence="3 4" key="1">
    <citation type="submission" date="2019-07" db="EMBL/GenBank/DDBJ databases">
        <title>Full genome sequence of Devosia sp. Gsoil 520.</title>
        <authorList>
            <person name="Im W.-T."/>
        </authorList>
    </citation>
    <scope>NUCLEOTIDE SEQUENCE [LARGE SCALE GENOMIC DNA]</scope>
    <source>
        <strain evidence="3 4">Gsoil 520</strain>
    </source>
</reference>
<dbReference type="EMBL" id="CP042304">
    <property type="protein sequence ID" value="QDZ11372.1"/>
    <property type="molecule type" value="Genomic_DNA"/>
</dbReference>
<feature type="chain" id="PRO_5022962234" description="SsuA/THI5-like domain-containing protein" evidence="1">
    <location>
        <begin position="28"/>
        <end position="320"/>
    </location>
</feature>
<dbReference type="Gene3D" id="3.40.190.10">
    <property type="entry name" value="Periplasmic binding protein-like II"/>
    <property type="match status" value="2"/>
</dbReference>
<dbReference type="PANTHER" id="PTHR30024">
    <property type="entry name" value="ALIPHATIC SULFONATES-BINDING PROTEIN-RELATED"/>
    <property type="match status" value="1"/>
</dbReference>
<dbReference type="InterPro" id="IPR015168">
    <property type="entry name" value="SsuA/THI5"/>
</dbReference>
<dbReference type="KEGG" id="dea:FPZ08_11725"/>
<name>A0A5B8LVC0_9HYPH</name>
<organism evidence="3 4">
    <name type="scientific">Devosia ginsengisoli</name>
    <dbReference type="NCBI Taxonomy" id="400770"/>
    <lineage>
        <taxon>Bacteria</taxon>
        <taxon>Pseudomonadati</taxon>
        <taxon>Pseudomonadota</taxon>
        <taxon>Alphaproteobacteria</taxon>
        <taxon>Hyphomicrobiales</taxon>
        <taxon>Devosiaceae</taxon>
        <taxon>Devosia</taxon>
    </lineage>
</organism>
<protein>
    <recommendedName>
        <fullName evidence="2">SsuA/THI5-like domain-containing protein</fullName>
    </recommendedName>
</protein>
<dbReference type="RefSeq" id="WP_146290194.1">
    <property type="nucleotide sequence ID" value="NZ_CP042304.1"/>
</dbReference>
<evidence type="ECO:0000313" key="3">
    <source>
        <dbReference type="EMBL" id="QDZ11372.1"/>
    </source>
</evidence>
<evidence type="ECO:0000313" key="4">
    <source>
        <dbReference type="Proteomes" id="UP000315364"/>
    </source>
</evidence>
<dbReference type="AlphaFoldDB" id="A0A5B8LVC0"/>